<name>A0AAE1R4A8_9SOLA</name>
<organism evidence="1 2">
    <name type="scientific">Anisodus tanguticus</name>
    <dbReference type="NCBI Taxonomy" id="243964"/>
    <lineage>
        <taxon>Eukaryota</taxon>
        <taxon>Viridiplantae</taxon>
        <taxon>Streptophyta</taxon>
        <taxon>Embryophyta</taxon>
        <taxon>Tracheophyta</taxon>
        <taxon>Spermatophyta</taxon>
        <taxon>Magnoliopsida</taxon>
        <taxon>eudicotyledons</taxon>
        <taxon>Gunneridae</taxon>
        <taxon>Pentapetalae</taxon>
        <taxon>asterids</taxon>
        <taxon>lamiids</taxon>
        <taxon>Solanales</taxon>
        <taxon>Solanaceae</taxon>
        <taxon>Solanoideae</taxon>
        <taxon>Hyoscyameae</taxon>
        <taxon>Anisodus</taxon>
    </lineage>
</organism>
<sequence>MESGLRSRSLALKPIETKTKAASIEEYDMLTVEDEPLSPTARLFHDTRFDVHAIAVMACKTRISPQPVKDKLVQTLLKHPRFTSLMYDQKSLQLVLGRT</sequence>
<evidence type="ECO:0000313" key="1">
    <source>
        <dbReference type="EMBL" id="KAK4344970.1"/>
    </source>
</evidence>
<dbReference type="PANTHER" id="PTHR31650:SF40">
    <property type="entry name" value="O-ACYLTRANSFERASE WSD1-LIKE"/>
    <property type="match status" value="1"/>
</dbReference>
<accession>A0AAE1R4A8</accession>
<evidence type="ECO:0000313" key="2">
    <source>
        <dbReference type="Proteomes" id="UP001291623"/>
    </source>
</evidence>
<dbReference type="Proteomes" id="UP001291623">
    <property type="component" value="Unassembled WGS sequence"/>
</dbReference>
<protein>
    <submittedName>
        <fullName evidence="1">Uncharacterized protein</fullName>
    </submittedName>
</protein>
<keyword evidence="2" id="KW-1185">Reference proteome</keyword>
<reference evidence="1" key="1">
    <citation type="submission" date="2023-12" db="EMBL/GenBank/DDBJ databases">
        <title>Genome assembly of Anisodus tanguticus.</title>
        <authorList>
            <person name="Wang Y.-J."/>
        </authorList>
    </citation>
    <scope>NUCLEOTIDE SEQUENCE</scope>
    <source>
        <strain evidence="1">KB-2021</strain>
        <tissue evidence="1">Leaf</tissue>
    </source>
</reference>
<dbReference type="GO" id="GO:0005886">
    <property type="term" value="C:plasma membrane"/>
    <property type="evidence" value="ECO:0007669"/>
    <property type="project" value="TreeGrafter"/>
</dbReference>
<dbReference type="GO" id="GO:0008374">
    <property type="term" value="F:O-acyltransferase activity"/>
    <property type="evidence" value="ECO:0007669"/>
    <property type="project" value="InterPro"/>
</dbReference>
<gene>
    <name evidence="1" type="ORF">RND71_035146</name>
</gene>
<dbReference type="InterPro" id="IPR045034">
    <property type="entry name" value="O-acyltransferase_WSD1-like"/>
</dbReference>
<dbReference type="GO" id="GO:0019432">
    <property type="term" value="P:triglyceride biosynthetic process"/>
    <property type="evidence" value="ECO:0007669"/>
    <property type="project" value="TreeGrafter"/>
</dbReference>
<dbReference type="EMBL" id="JAVYJV010000019">
    <property type="protein sequence ID" value="KAK4344970.1"/>
    <property type="molecule type" value="Genomic_DNA"/>
</dbReference>
<dbReference type="AlphaFoldDB" id="A0AAE1R4A8"/>
<dbReference type="PANTHER" id="PTHR31650">
    <property type="entry name" value="O-ACYLTRANSFERASE (WSD1-LIKE) FAMILY PROTEIN"/>
    <property type="match status" value="1"/>
</dbReference>
<proteinExistence type="predicted"/>
<comment type="caution">
    <text evidence="1">The sequence shown here is derived from an EMBL/GenBank/DDBJ whole genome shotgun (WGS) entry which is preliminary data.</text>
</comment>